<evidence type="ECO:0000313" key="6">
    <source>
        <dbReference type="Proteomes" id="UP000787472"/>
    </source>
</evidence>
<evidence type="ECO:0000313" key="5">
    <source>
        <dbReference type="EMBL" id="NHO68381.1"/>
    </source>
</evidence>
<dbReference type="InterPro" id="IPR018060">
    <property type="entry name" value="HTH_AraC"/>
</dbReference>
<comment type="caution">
    <text evidence="5">The sequence shown here is derived from an EMBL/GenBank/DDBJ whole genome shotgun (WGS) entry which is preliminary data.</text>
</comment>
<dbReference type="GO" id="GO:0003700">
    <property type="term" value="F:DNA-binding transcription factor activity"/>
    <property type="evidence" value="ECO:0007669"/>
    <property type="project" value="InterPro"/>
</dbReference>
<protein>
    <submittedName>
        <fullName evidence="5">Helix-turn-helix transcriptional regulator</fullName>
    </submittedName>
</protein>
<dbReference type="GO" id="GO:0043565">
    <property type="term" value="F:sequence-specific DNA binding"/>
    <property type="evidence" value="ECO:0007669"/>
    <property type="project" value="InterPro"/>
</dbReference>
<dbReference type="InterPro" id="IPR050204">
    <property type="entry name" value="AraC_XylS_family_regulators"/>
</dbReference>
<feature type="domain" description="HTH araC/xylS-type" evidence="4">
    <location>
        <begin position="12"/>
        <end position="111"/>
    </location>
</feature>
<accession>A0A9E5MQ61</accession>
<dbReference type="SMART" id="SM00342">
    <property type="entry name" value="HTH_ARAC"/>
    <property type="match status" value="1"/>
</dbReference>
<dbReference type="PROSITE" id="PS01124">
    <property type="entry name" value="HTH_ARAC_FAMILY_2"/>
    <property type="match status" value="1"/>
</dbReference>
<evidence type="ECO:0000256" key="2">
    <source>
        <dbReference type="ARBA" id="ARBA00023125"/>
    </source>
</evidence>
<gene>
    <name evidence="5" type="ORF">G8770_22745</name>
</gene>
<dbReference type="AlphaFoldDB" id="A0A9E5MQ61"/>
<evidence type="ECO:0000256" key="3">
    <source>
        <dbReference type="ARBA" id="ARBA00023163"/>
    </source>
</evidence>
<dbReference type="PROSITE" id="PS00041">
    <property type="entry name" value="HTH_ARAC_FAMILY_1"/>
    <property type="match status" value="1"/>
</dbReference>
<dbReference type="SUPFAM" id="SSF46689">
    <property type="entry name" value="Homeodomain-like"/>
    <property type="match status" value="2"/>
</dbReference>
<dbReference type="Gene3D" id="1.10.10.60">
    <property type="entry name" value="Homeodomain-like"/>
    <property type="match status" value="1"/>
</dbReference>
<keyword evidence="6" id="KW-1185">Reference proteome</keyword>
<dbReference type="Pfam" id="PF12833">
    <property type="entry name" value="HTH_18"/>
    <property type="match status" value="1"/>
</dbReference>
<organism evidence="5 6">
    <name type="scientific">Pseudomaricurvus hydrocarbonicus</name>
    <dbReference type="NCBI Taxonomy" id="1470433"/>
    <lineage>
        <taxon>Bacteria</taxon>
        <taxon>Pseudomonadati</taxon>
        <taxon>Pseudomonadota</taxon>
        <taxon>Gammaproteobacteria</taxon>
        <taxon>Cellvibrionales</taxon>
        <taxon>Cellvibrionaceae</taxon>
        <taxon>Pseudomaricurvus</taxon>
    </lineage>
</organism>
<reference evidence="5" key="1">
    <citation type="submission" date="2020-03" db="EMBL/GenBank/DDBJ databases">
        <authorList>
            <person name="Guo F."/>
        </authorList>
    </citation>
    <scope>NUCLEOTIDE SEQUENCE</scope>
    <source>
        <strain evidence="5">JCM 30134</strain>
    </source>
</reference>
<sequence>MKRHFVLPKHIRTVMCFLKSHTNEPICVDDLAHISGTSTRSLYLHFKNFLGMTPMEYVKELRMERVRNELLSGDANNIYKAATNAGFNHMGRFSRDYRQRYGENPRETLKARMFQEE</sequence>
<evidence type="ECO:0000259" key="4">
    <source>
        <dbReference type="PROSITE" id="PS01124"/>
    </source>
</evidence>
<dbReference type="PANTHER" id="PTHR46796:SF12">
    <property type="entry name" value="HTH-TYPE DNA-BINDING TRANSCRIPTIONAL ACTIVATOR EUTR"/>
    <property type="match status" value="1"/>
</dbReference>
<dbReference type="RefSeq" id="WP_167192330.1">
    <property type="nucleotide sequence ID" value="NZ_JAAONZ010000030.1"/>
</dbReference>
<dbReference type="Proteomes" id="UP000787472">
    <property type="component" value="Unassembled WGS sequence"/>
</dbReference>
<dbReference type="InterPro" id="IPR009057">
    <property type="entry name" value="Homeodomain-like_sf"/>
</dbReference>
<keyword evidence="2" id="KW-0238">DNA-binding</keyword>
<dbReference type="EMBL" id="JAAONZ010000030">
    <property type="protein sequence ID" value="NHO68381.1"/>
    <property type="molecule type" value="Genomic_DNA"/>
</dbReference>
<dbReference type="PANTHER" id="PTHR46796">
    <property type="entry name" value="HTH-TYPE TRANSCRIPTIONAL ACTIVATOR RHAS-RELATED"/>
    <property type="match status" value="1"/>
</dbReference>
<proteinExistence type="predicted"/>
<keyword evidence="1" id="KW-0805">Transcription regulation</keyword>
<keyword evidence="3" id="KW-0804">Transcription</keyword>
<name>A0A9E5MQ61_9GAMM</name>
<dbReference type="InterPro" id="IPR018062">
    <property type="entry name" value="HTH_AraC-typ_CS"/>
</dbReference>
<evidence type="ECO:0000256" key="1">
    <source>
        <dbReference type="ARBA" id="ARBA00023015"/>
    </source>
</evidence>